<dbReference type="NCBIfam" id="TIGR04222">
    <property type="entry name" value="near_uncomplex"/>
    <property type="match status" value="1"/>
</dbReference>
<proteinExistence type="predicted"/>
<name>D4BFQ9_9ENTR</name>
<evidence type="ECO:0000313" key="4">
    <source>
        <dbReference type="Proteomes" id="UP000003880"/>
    </source>
</evidence>
<dbReference type="EMBL" id="ABWL02000016">
    <property type="protein sequence ID" value="EFE07196.1"/>
    <property type="molecule type" value="Genomic_DNA"/>
</dbReference>
<dbReference type="Proteomes" id="UP000003880">
    <property type="component" value="Unassembled WGS sequence"/>
</dbReference>
<feature type="transmembrane region" description="Helical" evidence="2">
    <location>
        <begin position="156"/>
        <end position="173"/>
    </location>
</feature>
<evidence type="ECO:0000256" key="2">
    <source>
        <dbReference type="SAM" id="Phobius"/>
    </source>
</evidence>
<feature type="transmembrane region" description="Helical" evidence="2">
    <location>
        <begin position="20"/>
        <end position="36"/>
    </location>
</feature>
<dbReference type="RefSeq" id="WP_006686354.1">
    <property type="nucleotide sequence ID" value="NZ_GG730300.1"/>
</dbReference>
<dbReference type="eggNOG" id="ENOG50333NE">
    <property type="taxonomic scope" value="Bacteria"/>
</dbReference>
<feature type="transmembrane region" description="Helical" evidence="2">
    <location>
        <begin position="179"/>
        <end position="196"/>
    </location>
</feature>
<evidence type="ECO:0000313" key="3">
    <source>
        <dbReference type="EMBL" id="EFE07196.1"/>
    </source>
</evidence>
<feature type="compositionally biased region" description="Gly residues" evidence="1">
    <location>
        <begin position="286"/>
        <end position="298"/>
    </location>
</feature>
<comment type="caution">
    <text evidence="3">The sequence shown here is derived from an EMBL/GenBank/DDBJ whole genome shotgun (WGS) entry which is preliminary data.</text>
</comment>
<keyword evidence="2" id="KW-1133">Transmembrane helix</keyword>
<evidence type="ECO:0000256" key="1">
    <source>
        <dbReference type="SAM" id="MobiDB-lite"/>
    </source>
</evidence>
<accession>D4BFQ9</accession>
<feature type="region of interest" description="Disordered" evidence="1">
    <location>
        <begin position="273"/>
        <end position="298"/>
    </location>
</feature>
<keyword evidence="2" id="KW-0812">Transmembrane</keyword>
<gene>
    <name evidence="3" type="ORF">CIT292_09079</name>
</gene>
<sequence>MAWGLVDNPIISLSGGHFLLFYYTIIITSRYLLILYKKKLHKRQSESLNVNEDPFFIAWLKDPTMGITNMVMGPLLDEGYITNKNNQYYQISKKKKANTTLYERLILDYFRKPNTVSGISKIFTNKYEEHQKKAERMYLIYNDADKRKIVKQHRRCLLSIMALGLYKLIIAINTGHTNIAYLTLTIFVVVPVVFASRINMNAVTLTPCGQKYIRLYHDTLLNVTNKNLQQAWLSKVLTGGAAVAGLYATQAAASDYGNNSFHDSSDSSGSSCGGSSCGGSSCSGSSCGGSGCGGCGGD</sequence>
<protein>
    <recommendedName>
        <fullName evidence="5">TIGR04222 domain protein</fullName>
    </recommendedName>
</protein>
<keyword evidence="2" id="KW-0472">Membrane</keyword>
<dbReference type="HOGENOM" id="CLU_932852_0_0_6"/>
<organism evidence="3 4">
    <name type="scientific">Citrobacter youngae ATCC 29220</name>
    <dbReference type="NCBI Taxonomy" id="500640"/>
    <lineage>
        <taxon>Bacteria</taxon>
        <taxon>Pseudomonadati</taxon>
        <taxon>Pseudomonadota</taxon>
        <taxon>Gammaproteobacteria</taxon>
        <taxon>Enterobacterales</taxon>
        <taxon>Enterobacteriaceae</taxon>
        <taxon>Citrobacter</taxon>
        <taxon>Citrobacter freundii complex</taxon>
    </lineage>
</organism>
<evidence type="ECO:0008006" key="5">
    <source>
        <dbReference type="Google" id="ProtNLM"/>
    </source>
</evidence>
<dbReference type="InterPro" id="IPR026467">
    <property type="entry name" value="Ser/Gly_Cys_C_dom"/>
</dbReference>
<dbReference type="AlphaFoldDB" id="D4BFQ9"/>
<reference evidence="3 4" key="1">
    <citation type="submission" date="2010-02" db="EMBL/GenBank/DDBJ databases">
        <authorList>
            <person name="Weinstock G."/>
            <person name="Sodergren E."/>
            <person name="Clifton S."/>
            <person name="Fulton L."/>
            <person name="Fulton B."/>
            <person name="Courtney L."/>
            <person name="Fronick C."/>
            <person name="Harrison M."/>
            <person name="Strong C."/>
            <person name="Farmer C."/>
            <person name="Delahaunty K."/>
            <person name="Markovic C."/>
            <person name="Hall O."/>
            <person name="Minx P."/>
            <person name="Tomlinson C."/>
            <person name="Mitreva M."/>
            <person name="Nelson J."/>
            <person name="Hou S."/>
            <person name="Wollam A."/>
            <person name="Pepin K.H."/>
            <person name="Johnson M."/>
            <person name="Bhonagiri V."/>
            <person name="Zhang X."/>
            <person name="Suruliraj S."/>
            <person name="Warren W."/>
            <person name="Chinwalla A."/>
            <person name="Mardis E.R."/>
            <person name="Wilson R.K."/>
        </authorList>
    </citation>
    <scope>NUCLEOTIDE SEQUENCE [LARGE SCALE GENOMIC DNA]</scope>
    <source>
        <strain evidence="3 4">ATCC 29220</strain>
    </source>
</reference>